<dbReference type="Pfam" id="PF11887">
    <property type="entry name" value="Mce4_CUP1"/>
    <property type="match status" value="1"/>
</dbReference>
<feature type="compositionally biased region" description="Polar residues" evidence="1">
    <location>
        <begin position="364"/>
        <end position="384"/>
    </location>
</feature>
<proteinExistence type="predicted"/>
<evidence type="ECO:0000313" key="6">
    <source>
        <dbReference type="Proteomes" id="UP000255467"/>
    </source>
</evidence>
<sequence length="450" mass="48910">MSNPRRVQLWRSTETLRTRTLGVLFFVVMALFLSTTIAVYNKAFVETVRVDLITDTVGNALTRNADVKVRGITVGEVRSSDFTDGEVTLHLAIDPDRAEQIPANVTARLLPKTLFGEKYVDLVWPEHPTGRLTEDVTLYQDTSGNAVEVSQLLDNLLPLLQAVPPQYLASTLGALSQALQGRGEELGNTIDRLDRIFAEVNVELPTLQEDLRQFATVADTYADAAPQLVSALDNLRTTNATIVQQRSQIDTLLATLTPSAATTADFLIANRDNIIDVAADSRPALEALAKYSPGYSCALANFAQMKPRIDDIFGKGTDLPGSRVSVEIVNPRGRYLPNQDEPRWFDPRGAMCIPEYPLGVDPGQYTNGSGNDGSYQPPSRNPGDQSIGLMPEPQYRVYGPFTPSSVGSPAEQQTIGAIYGAAHGVSPDEVPSWVTRIAAPALRGSEVSVR</sequence>
<reference evidence="5 6" key="1">
    <citation type="submission" date="2018-06" db="EMBL/GenBank/DDBJ databases">
        <authorList>
            <consortium name="Pathogen Informatics"/>
            <person name="Doyle S."/>
        </authorList>
    </citation>
    <scope>NUCLEOTIDE SEQUENCE [LARGE SCALE GENOMIC DNA]</scope>
    <source>
        <strain evidence="5 6">NCTC1934</strain>
    </source>
</reference>
<evidence type="ECO:0000256" key="1">
    <source>
        <dbReference type="SAM" id="MobiDB-lite"/>
    </source>
</evidence>
<dbReference type="PANTHER" id="PTHR33371">
    <property type="entry name" value="INTERMEMBRANE PHOSPHOLIPID TRANSPORT SYSTEM BINDING PROTEIN MLAD-RELATED"/>
    <property type="match status" value="1"/>
</dbReference>
<dbReference type="GO" id="GO:0051701">
    <property type="term" value="P:biological process involved in interaction with host"/>
    <property type="evidence" value="ECO:0007669"/>
    <property type="project" value="TreeGrafter"/>
</dbReference>
<dbReference type="RefSeq" id="WP_051037779.1">
    <property type="nucleotide sequence ID" value="NZ_UGRY01000002.1"/>
</dbReference>
<dbReference type="InterPro" id="IPR052336">
    <property type="entry name" value="MlaD_Phospholipid_Transporter"/>
</dbReference>
<dbReference type="InterPro" id="IPR003399">
    <property type="entry name" value="Mce/MlaD"/>
</dbReference>
<protein>
    <submittedName>
        <fullName evidence="5">Virulence factor Mce family protein</fullName>
    </submittedName>
</protein>
<dbReference type="AlphaFoldDB" id="A0A378YB60"/>
<feature type="domain" description="Mce/MlaD" evidence="3">
    <location>
        <begin position="47"/>
        <end position="122"/>
    </location>
</feature>
<dbReference type="Proteomes" id="UP000255467">
    <property type="component" value="Unassembled WGS sequence"/>
</dbReference>
<dbReference type="NCBIfam" id="TIGR00996">
    <property type="entry name" value="Mtu_fam_mce"/>
    <property type="match status" value="1"/>
</dbReference>
<feature type="transmembrane region" description="Helical" evidence="2">
    <location>
        <begin position="21"/>
        <end position="40"/>
    </location>
</feature>
<dbReference type="Pfam" id="PF02470">
    <property type="entry name" value="MlaD"/>
    <property type="match status" value="1"/>
</dbReference>
<organism evidence="5 6">
    <name type="scientific">Nocardia otitidiscaviarum</name>
    <dbReference type="NCBI Taxonomy" id="1823"/>
    <lineage>
        <taxon>Bacteria</taxon>
        <taxon>Bacillati</taxon>
        <taxon>Actinomycetota</taxon>
        <taxon>Actinomycetes</taxon>
        <taxon>Mycobacteriales</taxon>
        <taxon>Nocardiaceae</taxon>
        <taxon>Nocardia</taxon>
    </lineage>
</organism>
<accession>A0A378YB60</accession>
<evidence type="ECO:0000259" key="3">
    <source>
        <dbReference type="Pfam" id="PF02470"/>
    </source>
</evidence>
<keyword evidence="2" id="KW-0812">Transmembrane</keyword>
<gene>
    <name evidence="5" type="ORF">NCTC1934_01041</name>
</gene>
<dbReference type="InterPro" id="IPR005693">
    <property type="entry name" value="Mce"/>
</dbReference>
<dbReference type="STRING" id="1406858.GCA_000710895_05487"/>
<feature type="domain" description="Mammalian cell entry C-terminal" evidence="4">
    <location>
        <begin position="131"/>
        <end position="349"/>
    </location>
</feature>
<dbReference type="PANTHER" id="PTHR33371:SF19">
    <property type="entry name" value="MCE-FAMILY PROTEIN MCE4A"/>
    <property type="match status" value="1"/>
</dbReference>
<keyword evidence="2" id="KW-0472">Membrane</keyword>
<evidence type="ECO:0000313" key="5">
    <source>
        <dbReference type="EMBL" id="SUA73599.1"/>
    </source>
</evidence>
<dbReference type="InterPro" id="IPR024516">
    <property type="entry name" value="Mce_C"/>
</dbReference>
<evidence type="ECO:0000259" key="4">
    <source>
        <dbReference type="Pfam" id="PF11887"/>
    </source>
</evidence>
<name>A0A378YB60_9NOCA</name>
<dbReference type="GO" id="GO:0005576">
    <property type="term" value="C:extracellular region"/>
    <property type="evidence" value="ECO:0007669"/>
    <property type="project" value="TreeGrafter"/>
</dbReference>
<dbReference type="OrthoDB" id="3460188at2"/>
<feature type="region of interest" description="Disordered" evidence="1">
    <location>
        <begin position="361"/>
        <end position="389"/>
    </location>
</feature>
<evidence type="ECO:0000256" key="2">
    <source>
        <dbReference type="SAM" id="Phobius"/>
    </source>
</evidence>
<keyword evidence="2" id="KW-1133">Transmembrane helix</keyword>
<dbReference type="EMBL" id="UGRY01000002">
    <property type="protein sequence ID" value="SUA73599.1"/>
    <property type="molecule type" value="Genomic_DNA"/>
</dbReference>
<keyword evidence="6" id="KW-1185">Reference proteome</keyword>